<keyword evidence="1" id="KW-0328">Glycosyltransferase</keyword>
<evidence type="ECO:0000313" key="1">
    <source>
        <dbReference type="EMBL" id="MBP3960481.1"/>
    </source>
</evidence>
<dbReference type="Pfam" id="PF13692">
    <property type="entry name" value="Glyco_trans_1_4"/>
    <property type="match status" value="1"/>
</dbReference>
<protein>
    <submittedName>
        <fullName evidence="1">Glycosyltransferase</fullName>
        <ecNumber evidence="1">2.4.-.-</ecNumber>
    </submittedName>
</protein>
<keyword evidence="1" id="KW-0808">Transferase</keyword>
<name>A0ABS5C3B0_9BACT</name>
<dbReference type="SUPFAM" id="SSF53756">
    <property type="entry name" value="UDP-Glycosyltransferase/glycogen phosphorylase"/>
    <property type="match status" value="1"/>
</dbReference>
<dbReference type="Gene3D" id="3.40.50.2000">
    <property type="entry name" value="Glycogen Phosphorylase B"/>
    <property type="match status" value="1"/>
</dbReference>
<keyword evidence="2" id="KW-1185">Reference proteome</keyword>
<sequence length="390" mass="43795">MTILDQPPLTGRDMLCFSHDWTGDPLSKTHLMRLLARNNRVLWVNSIGYRTPSLGSKKDLARIVQKLKEASKPVREVEKNIFTFSPLVVPSWGSRALRALNAQFLRWQVRRVMRRLQFRRPINWIFNPAAGPLAGSLGEDRVIYYCVDEYTAFKGVDTTALATIERALIDRADLVIVSAEKLLHTKRAAHVPTLLIRHGVDFQHFASALRPETIVPDEIAKLPRPVIGYFGLIADDWVDLPLLVHTARSFPTGSLVMLGKVTMDVSALEREPNVHILGRKSYESLPGYCKGFDVAVIPFPVTEVTLNANPLKAREYLAAGLPVVSTNIPEVRVLNRCLLANSPTEFVAHLNSVLSSPPPRTEVSESVRTEGWNTRLREIERHLVPLLETN</sequence>
<accession>A0ABS5C3B0</accession>
<reference evidence="1 2" key="1">
    <citation type="submission" date="2021-04" db="EMBL/GenBank/DDBJ databases">
        <authorList>
            <person name="Ivanova A."/>
        </authorList>
    </citation>
    <scope>NUCLEOTIDE SEQUENCE [LARGE SCALE GENOMIC DNA]</scope>
    <source>
        <strain evidence="1 2">G18</strain>
    </source>
</reference>
<dbReference type="Proteomes" id="UP000676565">
    <property type="component" value="Unassembled WGS sequence"/>
</dbReference>
<dbReference type="Gene3D" id="3.40.50.11010">
    <property type="match status" value="1"/>
</dbReference>
<dbReference type="GO" id="GO:0016757">
    <property type="term" value="F:glycosyltransferase activity"/>
    <property type="evidence" value="ECO:0007669"/>
    <property type="project" value="UniProtKB-KW"/>
</dbReference>
<organism evidence="1 2">
    <name type="scientific">Gemmata palustris</name>
    <dbReference type="NCBI Taxonomy" id="2822762"/>
    <lineage>
        <taxon>Bacteria</taxon>
        <taxon>Pseudomonadati</taxon>
        <taxon>Planctomycetota</taxon>
        <taxon>Planctomycetia</taxon>
        <taxon>Gemmatales</taxon>
        <taxon>Gemmataceae</taxon>
        <taxon>Gemmata</taxon>
    </lineage>
</organism>
<proteinExistence type="predicted"/>
<dbReference type="EMBL" id="JAGKQQ010000002">
    <property type="protein sequence ID" value="MBP3960481.1"/>
    <property type="molecule type" value="Genomic_DNA"/>
</dbReference>
<gene>
    <name evidence="1" type="ORF">J8F10_35090</name>
</gene>
<dbReference type="EC" id="2.4.-.-" evidence="1"/>
<comment type="caution">
    <text evidence="1">The sequence shown here is derived from an EMBL/GenBank/DDBJ whole genome shotgun (WGS) entry which is preliminary data.</text>
</comment>
<evidence type="ECO:0000313" key="2">
    <source>
        <dbReference type="Proteomes" id="UP000676565"/>
    </source>
</evidence>